<organism evidence="4 5">
    <name type="scientific">Spiribacter pallidus</name>
    <dbReference type="NCBI Taxonomy" id="1987936"/>
    <lineage>
        <taxon>Bacteria</taxon>
        <taxon>Pseudomonadati</taxon>
        <taxon>Pseudomonadota</taxon>
        <taxon>Gammaproteobacteria</taxon>
        <taxon>Chromatiales</taxon>
        <taxon>Ectothiorhodospiraceae</taxon>
        <taxon>Spiribacter</taxon>
    </lineage>
</organism>
<comment type="caution">
    <text evidence="4">The sequence shown here is derived from an EMBL/GenBank/DDBJ whole genome shotgun (WGS) entry which is preliminary data.</text>
</comment>
<dbReference type="PANTHER" id="PTHR43767:SF1">
    <property type="entry name" value="NONRIBOSOMAL PEPTIDE SYNTHASE PES1 (EUROFUNG)-RELATED"/>
    <property type="match status" value="1"/>
</dbReference>
<evidence type="ECO:0000259" key="3">
    <source>
        <dbReference type="Pfam" id="PF13193"/>
    </source>
</evidence>
<dbReference type="EMBL" id="JBAKFM010000002">
    <property type="protein sequence ID" value="MEX0469304.1"/>
    <property type="molecule type" value="Genomic_DNA"/>
</dbReference>
<dbReference type="RefSeq" id="WP_367958446.1">
    <property type="nucleotide sequence ID" value="NZ_JBAKFK010000002.1"/>
</dbReference>
<evidence type="ECO:0000259" key="2">
    <source>
        <dbReference type="Pfam" id="PF00501"/>
    </source>
</evidence>
<accession>A0ABV3TCE4</accession>
<protein>
    <submittedName>
        <fullName evidence="4">AMP-binding protein</fullName>
    </submittedName>
</protein>
<feature type="region of interest" description="Disordered" evidence="1">
    <location>
        <begin position="496"/>
        <end position="522"/>
    </location>
</feature>
<dbReference type="Gene3D" id="3.30.300.30">
    <property type="match status" value="1"/>
</dbReference>
<dbReference type="PROSITE" id="PS00455">
    <property type="entry name" value="AMP_BINDING"/>
    <property type="match status" value="1"/>
</dbReference>
<reference evidence="4 5" key="1">
    <citation type="submission" date="2024-02" db="EMBL/GenBank/DDBJ databases">
        <title>New especies of Spiribacter isolated from saline water.</title>
        <authorList>
            <person name="Leon M.J."/>
            <person name="De La Haba R."/>
            <person name="Sanchez-Porro C."/>
            <person name="Ventosa A."/>
        </authorList>
    </citation>
    <scope>NUCLEOTIDE SEQUENCE [LARGE SCALE GENOMIC DNA]</scope>
    <source>
        <strain evidence="5">ag22IC6-390</strain>
    </source>
</reference>
<sequence>MKNRGDEFSNASEPPMDWVGDWSGRRRTLTPDRTAVIEPHTQTTLTYRALDDRACALAARLADDYGLGPGDRLALVARNRLEALVLFLACGKIGAVLAPVSHRLAPAEIEALLQRLAPAVVATDSPVMEGLGDVLPPTTPVYDLDIPLTQPADGAASVNRPLSPGALAMLIHTGGSTGLPKICRVSHRQMIWNAIELLVSAPESMARRRELLLFPLFHIGGWNTAIPVLYAGGTVILQPAFEAETVLANIDRYDVNHLGAVEAMLQALRAAPNFERASLRSLEGITVAGGPCSQKTMEAFFDRGVAVNQAYGLTEAGPSNLVDAADDVGLDEQRARAGSVGTSFYHCDYRIIDPDTGQRVGTGEVGELQLRSPHSFDGYWDDPSASAARWAEAGWLRSGDLAREAADGRVRIVGRLDNVIISGGEKVAAEEIEAALAAHPAVNAALVFAMSDPRWGQRPVAVFTSDAPITMDALRDWLRPRLASYKQPADVMQVTSLPLTGSGKPDRQQARADYQNALRGRS</sequence>
<dbReference type="InterPro" id="IPR045851">
    <property type="entry name" value="AMP-bd_C_sf"/>
</dbReference>
<dbReference type="InterPro" id="IPR000873">
    <property type="entry name" value="AMP-dep_synth/lig_dom"/>
</dbReference>
<evidence type="ECO:0000313" key="5">
    <source>
        <dbReference type="Proteomes" id="UP001556709"/>
    </source>
</evidence>
<dbReference type="InterPro" id="IPR020845">
    <property type="entry name" value="AMP-binding_CS"/>
</dbReference>
<dbReference type="InterPro" id="IPR042099">
    <property type="entry name" value="ANL_N_sf"/>
</dbReference>
<name>A0ABV3TCE4_9GAMM</name>
<dbReference type="Pfam" id="PF00501">
    <property type="entry name" value="AMP-binding"/>
    <property type="match status" value="1"/>
</dbReference>
<dbReference type="SUPFAM" id="SSF56801">
    <property type="entry name" value="Acetyl-CoA synthetase-like"/>
    <property type="match status" value="1"/>
</dbReference>
<evidence type="ECO:0000313" key="4">
    <source>
        <dbReference type="EMBL" id="MEX0469304.1"/>
    </source>
</evidence>
<dbReference type="Proteomes" id="UP001556709">
    <property type="component" value="Unassembled WGS sequence"/>
</dbReference>
<feature type="domain" description="AMP-binding enzyme C-terminal" evidence="3">
    <location>
        <begin position="431"/>
        <end position="504"/>
    </location>
</feature>
<dbReference type="InterPro" id="IPR025110">
    <property type="entry name" value="AMP-bd_C"/>
</dbReference>
<dbReference type="PANTHER" id="PTHR43767">
    <property type="entry name" value="LONG-CHAIN-FATTY-ACID--COA LIGASE"/>
    <property type="match status" value="1"/>
</dbReference>
<evidence type="ECO:0000256" key="1">
    <source>
        <dbReference type="SAM" id="MobiDB-lite"/>
    </source>
</evidence>
<gene>
    <name evidence="4" type="ORF">V6X73_06155</name>
</gene>
<keyword evidence="5" id="KW-1185">Reference proteome</keyword>
<dbReference type="InterPro" id="IPR050237">
    <property type="entry name" value="ATP-dep_AMP-bd_enzyme"/>
</dbReference>
<dbReference type="Gene3D" id="3.40.50.12780">
    <property type="entry name" value="N-terminal domain of ligase-like"/>
    <property type="match status" value="1"/>
</dbReference>
<proteinExistence type="predicted"/>
<feature type="domain" description="AMP-dependent synthetase/ligase" evidence="2">
    <location>
        <begin position="30"/>
        <end position="380"/>
    </location>
</feature>
<dbReference type="Pfam" id="PF13193">
    <property type="entry name" value="AMP-binding_C"/>
    <property type="match status" value="1"/>
</dbReference>